<dbReference type="InterPro" id="IPR040446">
    <property type="entry name" value="RRP7"/>
</dbReference>
<dbReference type="PANTHER" id="PTHR13191:SF0">
    <property type="entry name" value="RIBOSOMAL RNA-PROCESSING PROTEIN 7 HOMOLOG A-RELATED"/>
    <property type="match status" value="1"/>
</dbReference>
<dbReference type="GO" id="GO:0034456">
    <property type="term" value="C:UTP-C complex"/>
    <property type="evidence" value="ECO:0007669"/>
    <property type="project" value="TreeGrafter"/>
</dbReference>
<protein>
    <recommendedName>
        <fullName evidence="6">Ribosomal RNA-processing protein 7 C-terminal domain-containing protein</fullName>
    </recommendedName>
</protein>
<dbReference type="Proteomes" id="UP000054321">
    <property type="component" value="Unassembled WGS sequence"/>
</dbReference>
<gene>
    <name evidence="4" type="ORF">OIDMADRAFT_113298</name>
</gene>
<dbReference type="OrthoDB" id="5390at2759"/>
<evidence type="ECO:0008006" key="6">
    <source>
        <dbReference type="Google" id="ProtNLM"/>
    </source>
</evidence>
<dbReference type="Gene3D" id="6.10.250.1770">
    <property type="match status" value="1"/>
</dbReference>
<reference evidence="4 5" key="1">
    <citation type="submission" date="2014-04" db="EMBL/GenBank/DDBJ databases">
        <authorList>
            <consortium name="DOE Joint Genome Institute"/>
            <person name="Kuo A."/>
            <person name="Martino E."/>
            <person name="Perotto S."/>
            <person name="Kohler A."/>
            <person name="Nagy L.G."/>
            <person name="Floudas D."/>
            <person name="Copeland A."/>
            <person name="Barry K.W."/>
            <person name="Cichocki N."/>
            <person name="Veneault-Fourrey C."/>
            <person name="LaButti K."/>
            <person name="Lindquist E.A."/>
            <person name="Lipzen A."/>
            <person name="Lundell T."/>
            <person name="Morin E."/>
            <person name="Murat C."/>
            <person name="Sun H."/>
            <person name="Tunlid A."/>
            <person name="Henrissat B."/>
            <person name="Grigoriev I.V."/>
            <person name="Hibbett D.S."/>
            <person name="Martin F."/>
            <person name="Nordberg H.P."/>
            <person name="Cantor M.N."/>
            <person name="Hua S.X."/>
        </authorList>
    </citation>
    <scope>NUCLEOTIDE SEQUENCE [LARGE SCALE GENOMIC DNA]</scope>
    <source>
        <strain evidence="4 5">Zn</strain>
    </source>
</reference>
<evidence type="ECO:0000313" key="5">
    <source>
        <dbReference type="Proteomes" id="UP000054321"/>
    </source>
</evidence>
<dbReference type="InParanoid" id="A0A0C3DUI1"/>
<dbReference type="FunCoup" id="A0A0C3DUI1">
    <property type="interactions" value="245"/>
</dbReference>
<sequence length="310" mass="35723">MSKLGDYTILPIAIPPSSAFPKPATHTLYLRPHAPKIPTDNDSRSLFVVNVPMDSTPAHFKAVFVSLIGAGRFESITFEHENRPSRAPNSEIDVAVKKGKKRKRMTNEETIEVDVELPPVWDRELRRSGSTALVVFVDQKSVELALKAVRKLHKSHAKPGKWPIWGEGVEDKVPALGSARYLTHHKMRYPGHAMLQANIDTFMTDWNKREEEKTRLTKKQRNVPDEDGFITVTRGGRTGPARIEDAEAKRLEKEEKERRKLEGLSEKPFYRFQLREIRKAEQAELVKRFEEDKARLLRMKEKRGRFKPER</sequence>
<comment type="similarity">
    <text evidence="1">Belongs to the RRP7 family.</text>
</comment>
<evidence type="ECO:0000256" key="1">
    <source>
        <dbReference type="ARBA" id="ARBA00006110"/>
    </source>
</evidence>
<dbReference type="CDD" id="cd12293">
    <property type="entry name" value="dRRM_Rrp7p"/>
    <property type="match status" value="1"/>
</dbReference>
<evidence type="ECO:0000313" key="4">
    <source>
        <dbReference type="EMBL" id="KIN05728.1"/>
    </source>
</evidence>
<dbReference type="Pfam" id="PF12923">
    <property type="entry name" value="RRP7"/>
    <property type="match status" value="1"/>
</dbReference>
<accession>A0A0C3DUI1</accession>
<dbReference type="Pfam" id="PF17799">
    <property type="entry name" value="RRM_Rrp7"/>
    <property type="match status" value="1"/>
</dbReference>
<dbReference type="InterPro" id="IPR040447">
    <property type="entry name" value="RRM_Rrp7"/>
</dbReference>
<dbReference type="GO" id="GO:0006364">
    <property type="term" value="P:rRNA processing"/>
    <property type="evidence" value="ECO:0007669"/>
    <property type="project" value="TreeGrafter"/>
</dbReference>
<name>A0A0C3DUI1_OIDMZ</name>
<dbReference type="EMBL" id="KN832871">
    <property type="protein sequence ID" value="KIN05728.1"/>
    <property type="molecule type" value="Genomic_DNA"/>
</dbReference>
<dbReference type="STRING" id="913774.A0A0C3DUI1"/>
<organism evidence="4 5">
    <name type="scientific">Oidiodendron maius (strain Zn)</name>
    <dbReference type="NCBI Taxonomy" id="913774"/>
    <lineage>
        <taxon>Eukaryota</taxon>
        <taxon>Fungi</taxon>
        <taxon>Dikarya</taxon>
        <taxon>Ascomycota</taxon>
        <taxon>Pezizomycotina</taxon>
        <taxon>Leotiomycetes</taxon>
        <taxon>Leotiomycetes incertae sedis</taxon>
        <taxon>Myxotrichaceae</taxon>
        <taxon>Oidiodendron</taxon>
    </lineage>
</organism>
<evidence type="ECO:0000259" key="2">
    <source>
        <dbReference type="Pfam" id="PF12923"/>
    </source>
</evidence>
<evidence type="ECO:0000259" key="3">
    <source>
        <dbReference type="Pfam" id="PF17799"/>
    </source>
</evidence>
<feature type="domain" description="Ribosomal RNA-processing protein 7 C-terminal" evidence="2">
    <location>
        <begin position="188"/>
        <end position="309"/>
    </location>
</feature>
<dbReference type="HOGENOM" id="CLU_036234_1_1_1"/>
<feature type="domain" description="Rrp7 RRM-like N-terminal" evidence="3">
    <location>
        <begin position="7"/>
        <end position="184"/>
    </location>
</feature>
<dbReference type="InterPro" id="IPR024326">
    <property type="entry name" value="RRP7_C"/>
</dbReference>
<dbReference type="GO" id="GO:0032545">
    <property type="term" value="C:CURI complex"/>
    <property type="evidence" value="ECO:0007669"/>
    <property type="project" value="TreeGrafter"/>
</dbReference>
<dbReference type="GO" id="GO:0000028">
    <property type="term" value="P:ribosomal small subunit assembly"/>
    <property type="evidence" value="ECO:0007669"/>
    <property type="project" value="TreeGrafter"/>
</dbReference>
<proteinExistence type="inferred from homology"/>
<keyword evidence="5" id="KW-1185">Reference proteome</keyword>
<dbReference type="AlphaFoldDB" id="A0A0C3DUI1"/>
<reference evidence="5" key="2">
    <citation type="submission" date="2015-01" db="EMBL/GenBank/DDBJ databases">
        <title>Evolutionary Origins and Diversification of the Mycorrhizal Mutualists.</title>
        <authorList>
            <consortium name="DOE Joint Genome Institute"/>
            <consortium name="Mycorrhizal Genomics Consortium"/>
            <person name="Kohler A."/>
            <person name="Kuo A."/>
            <person name="Nagy L.G."/>
            <person name="Floudas D."/>
            <person name="Copeland A."/>
            <person name="Barry K.W."/>
            <person name="Cichocki N."/>
            <person name="Veneault-Fourrey C."/>
            <person name="LaButti K."/>
            <person name="Lindquist E.A."/>
            <person name="Lipzen A."/>
            <person name="Lundell T."/>
            <person name="Morin E."/>
            <person name="Murat C."/>
            <person name="Riley R."/>
            <person name="Ohm R."/>
            <person name="Sun H."/>
            <person name="Tunlid A."/>
            <person name="Henrissat B."/>
            <person name="Grigoriev I.V."/>
            <person name="Hibbett D.S."/>
            <person name="Martin F."/>
        </authorList>
    </citation>
    <scope>NUCLEOTIDE SEQUENCE [LARGE SCALE GENOMIC DNA]</scope>
    <source>
        <strain evidence="5">Zn</strain>
    </source>
</reference>
<dbReference type="PANTHER" id="PTHR13191">
    <property type="entry name" value="RIBOSOMAL RNA PROCESSING PROTEIN 7-RELATED"/>
    <property type="match status" value="1"/>
</dbReference>
<dbReference type="CDD" id="cd12950">
    <property type="entry name" value="RRP7_Rrp7p"/>
    <property type="match status" value="1"/>
</dbReference>